<name>A0ABV7QE81_9PSEU</name>
<dbReference type="CDD" id="cd00093">
    <property type="entry name" value="HTH_XRE"/>
    <property type="match status" value="1"/>
</dbReference>
<evidence type="ECO:0000313" key="2">
    <source>
        <dbReference type="EMBL" id="MFC3510590.1"/>
    </source>
</evidence>
<dbReference type="PROSITE" id="PS50943">
    <property type="entry name" value="HTH_CROC1"/>
    <property type="match status" value="1"/>
</dbReference>
<accession>A0ABV7QE81</accession>
<sequence length="326" mass="36383">MEAFGTALLRLREERGLSQRALARKVPISQPTLSKYEAGLQRPDERIAARLDELLDADGVLLELWPTIGTGPLNAEDEERLNETGKRPRLVGTTALDSLASVLASVRRLEDETCANHVIPMIDAQRDLARQFTAEARSAVRPAAEGLLSELEQYRGWLAIPGRQWTQAQKHLDRAAVLAMQADDPLRLSTALSFSAYAAMRRRDLNTADALSEAARRDTRVHIGLRTYETYQRAEVLARNDARADAVRLLTEADDMVDHLPPTEELPPSGYWYVPSFFLGQRAFVLRALGDKSGARQAARDSLAEMPAEWVTSEWAERRRELADAS</sequence>
<dbReference type="Gene3D" id="1.10.260.40">
    <property type="entry name" value="lambda repressor-like DNA-binding domains"/>
    <property type="match status" value="1"/>
</dbReference>
<organism evidence="2 3">
    <name type="scientific">Amycolatopsis halotolerans</name>
    <dbReference type="NCBI Taxonomy" id="330083"/>
    <lineage>
        <taxon>Bacteria</taxon>
        <taxon>Bacillati</taxon>
        <taxon>Actinomycetota</taxon>
        <taxon>Actinomycetes</taxon>
        <taxon>Pseudonocardiales</taxon>
        <taxon>Pseudonocardiaceae</taxon>
        <taxon>Amycolatopsis</taxon>
    </lineage>
</organism>
<proteinExistence type="predicted"/>
<keyword evidence="3" id="KW-1185">Reference proteome</keyword>
<protein>
    <submittedName>
        <fullName evidence="2">Helix-turn-helix domain-containing protein</fullName>
    </submittedName>
</protein>
<reference evidence="3" key="1">
    <citation type="journal article" date="2019" name="Int. J. Syst. Evol. Microbiol.">
        <title>The Global Catalogue of Microorganisms (GCM) 10K type strain sequencing project: providing services to taxonomists for standard genome sequencing and annotation.</title>
        <authorList>
            <consortium name="The Broad Institute Genomics Platform"/>
            <consortium name="The Broad Institute Genome Sequencing Center for Infectious Disease"/>
            <person name="Wu L."/>
            <person name="Ma J."/>
        </authorList>
    </citation>
    <scope>NUCLEOTIDE SEQUENCE [LARGE SCALE GENOMIC DNA]</scope>
    <source>
        <strain evidence="3">CGMCC 4.7682</strain>
    </source>
</reference>
<evidence type="ECO:0000313" key="3">
    <source>
        <dbReference type="Proteomes" id="UP001595764"/>
    </source>
</evidence>
<dbReference type="InterPro" id="IPR001387">
    <property type="entry name" value="Cro/C1-type_HTH"/>
</dbReference>
<dbReference type="SMART" id="SM00530">
    <property type="entry name" value="HTH_XRE"/>
    <property type="match status" value="1"/>
</dbReference>
<comment type="caution">
    <text evidence="2">The sequence shown here is derived from an EMBL/GenBank/DDBJ whole genome shotgun (WGS) entry which is preliminary data.</text>
</comment>
<dbReference type="SUPFAM" id="SSF47413">
    <property type="entry name" value="lambda repressor-like DNA-binding domains"/>
    <property type="match status" value="1"/>
</dbReference>
<dbReference type="RefSeq" id="WP_377868670.1">
    <property type="nucleotide sequence ID" value="NZ_JBHMAY010000007.1"/>
</dbReference>
<dbReference type="Pfam" id="PF13560">
    <property type="entry name" value="HTH_31"/>
    <property type="match status" value="1"/>
</dbReference>
<evidence type="ECO:0000259" key="1">
    <source>
        <dbReference type="PROSITE" id="PS50943"/>
    </source>
</evidence>
<gene>
    <name evidence="2" type="ORF">ACFORO_10490</name>
</gene>
<dbReference type="EMBL" id="JBHRWI010000015">
    <property type="protein sequence ID" value="MFC3510590.1"/>
    <property type="molecule type" value="Genomic_DNA"/>
</dbReference>
<dbReference type="InterPro" id="IPR010982">
    <property type="entry name" value="Lambda_DNA-bd_dom_sf"/>
</dbReference>
<dbReference type="Proteomes" id="UP001595764">
    <property type="component" value="Unassembled WGS sequence"/>
</dbReference>
<feature type="domain" description="HTH cro/C1-type" evidence="1">
    <location>
        <begin position="8"/>
        <end position="62"/>
    </location>
</feature>